<sequence length="95" mass="10416">MKKEMDLLERIVAEIHAKFFIEQYAPGPCIAAAAIDKGMQETTEKEEAANNGAEHKETTAQQDYSAVQNLGSSSSESAKKTDKEKAIMVDEVHTT</sequence>
<comment type="caution">
    <text evidence="2">The sequence shown here is derived from an EMBL/GenBank/DDBJ whole genome shotgun (WGS) entry which is preliminary data.</text>
</comment>
<evidence type="ECO:0000313" key="2">
    <source>
        <dbReference type="EMBL" id="PON61435.1"/>
    </source>
</evidence>
<feature type="compositionally biased region" description="Basic and acidic residues" evidence="1">
    <location>
        <begin position="77"/>
        <end position="95"/>
    </location>
</feature>
<feature type="compositionally biased region" description="Basic and acidic residues" evidence="1">
    <location>
        <begin position="41"/>
        <end position="58"/>
    </location>
</feature>
<dbReference type="Proteomes" id="UP000237105">
    <property type="component" value="Unassembled WGS sequence"/>
</dbReference>
<dbReference type="EMBL" id="JXTB01000121">
    <property type="protein sequence ID" value="PON61435.1"/>
    <property type="molecule type" value="Genomic_DNA"/>
</dbReference>
<evidence type="ECO:0000256" key="1">
    <source>
        <dbReference type="SAM" id="MobiDB-lite"/>
    </source>
</evidence>
<proteinExistence type="predicted"/>
<evidence type="ECO:0000313" key="3">
    <source>
        <dbReference type="Proteomes" id="UP000237105"/>
    </source>
</evidence>
<feature type="compositionally biased region" description="Polar residues" evidence="1">
    <location>
        <begin position="59"/>
        <end position="76"/>
    </location>
</feature>
<organism evidence="2 3">
    <name type="scientific">Parasponia andersonii</name>
    <name type="common">Sponia andersonii</name>
    <dbReference type="NCBI Taxonomy" id="3476"/>
    <lineage>
        <taxon>Eukaryota</taxon>
        <taxon>Viridiplantae</taxon>
        <taxon>Streptophyta</taxon>
        <taxon>Embryophyta</taxon>
        <taxon>Tracheophyta</taxon>
        <taxon>Spermatophyta</taxon>
        <taxon>Magnoliopsida</taxon>
        <taxon>eudicotyledons</taxon>
        <taxon>Gunneridae</taxon>
        <taxon>Pentapetalae</taxon>
        <taxon>rosids</taxon>
        <taxon>fabids</taxon>
        <taxon>Rosales</taxon>
        <taxon>Cannabaceae</taxon>
        <taxon>Parasponia</taxon>
    </lineage>
</organism>
<gene>
    <name evidence="2" type="ORF">PanWU01x14_145550</name>
</gene>
<accession>A0A2P5CKB1</accession>
<reference evidence="3" key="1">
    <citation type="submission" date="2016-06" db="EMBL/GenBank/DDBJ databases">
        <title>Parallel loss of symbiosis genes in relatives of nitrogen-fixing non-legume Parasponia.</title>
        <authorList>
            <person name="Van Velzen R."/>
            <person name="Holmer R."/>
            <person name="Bu F."/>
            <person name="Rutten L."/>
            <person name="Van Zeijl A."/>
            <person name="Liu W."/>
            <person name="Santuari L."/>
            <person name="Cao Q."/>
            <person name="Sharma T."/>
            <person name="Shen D."/>
            <person name="Roswanjaya Y."/>
            <person name="Wardhani T."/>
            <person name="Kalhor M.S."/>
            <person name="Jansen J."/>
            <person name="Van den Hoogen J."/>
            <person name="Gungor B."/>
            <person name="Hartog M."/>
            <person name="Hontelez J."/>
            <person name="Verver J."/>
            <person name="Yang W.-C."/>
            <person name="Schijlen E."/>
            <person name="Repin R."/>
            <person name="Schilthuizen M."/>
            <person name="Schranz E."/>
            <person name="Heidstra R."/>
            <person name="Miyata K."/>
            <person name="Fedorova E."/>
            <person name="Kohlen W."/>
            <person name="Bisseling T."/>
            <person name="Smit S."/>
            <person name="Geurts R."/>
        </authorList>
    </citation>
    <scope>NUCLEOTIDE SEQUENCE [LARGE SCALE GENOMIC DNA]</scope>
    <source>
        <strain evidence="3">cv. WU1-14</strain>
    </source>
</reference>
<name>A0A2P5CKB1_PARAD</name>
<dbReference type="AlphaFoldDB" id="A0A2P5CKB1"/>
<feature type="region of interest" description="Disordered" evidence="1">
    <location>
        <begin position="41"/>
        <end position="95"/>
    </location>
</feature>
<protein>
    <submittedName>
        <fullName evidence="2">Uncharacterized protein</fullName>
    </submittedName>
</protein>
<keyword evidence="3" id="KW-1185">Reference proteome</keyword>